<dbReference type="OrthoDB" id="1863351at2"/>
<evidence type="ECO:0000313" key="3">
    <source>
        <dbReference type="Proteomes" id="UP000254051"/>
    </source>
</evidence>
<dbReference type="RefSeq" id="WP_109713346.1">
    <property type="nucleotide sequence ID" value="NZ_QGDS01000013.1"/>
</dbReference>
<dbReference type="InterPro" id="IPR029322">
    <property type="entry name" value="DUF4474"/>
</dbReference>
<protein>
    <recommendedName>
        <fullName evidence="1">DUF4474 domain-containing protein</fullName>
    </recommendedName>
</protein>
<feature type="domain" description="DUF4474" evidence="1">
    <location>
        <begin position="44"/>
        <end position="281"/>
    </location>
</feature>
<organism evidence="2 3">
    <name type="scientific">Faecalicatena contorta</name>
    <dbReference type="NCBI Taxonomy" id="39482"/>
    <lineage>
        <taxon>Bacteria</taxon>
        <taxon>Bacillati</taxon>
        <taxon>Bacillota</taxon>
        <taxon>Clostridia</taxon>
        <taxon>Lachnospirales</taxon>
        <taxon>Lachnospiraceae</taxon>
        <taxon>Faecalicatena</taxon>
    </lineage>
</organism>
<evidence type="ECO:0000313" key="2">
    <source>
        <dbReference type="EMBL" id="SUQ15475.1"/>
    </source>
</evidence>
<reference evidence="3" key="1">
    <citation type="submission" date="2017-07" db="EMBL/GenBank/DDBJ databases">
        <authorList>
            <person name="Varghese N."/>
            <person name="Submissions S."/>
        </authorList>
    </citation>
    <scope>NUCLEOTIDE SEQUENCE [LARGE SCALE GENOMIC DNA]</scope>
    <source>
        <strain evidence="3">NLAE-zl-C134</strain>
    </source>
</reference>
<dbReference type="Pfam" id="PF14751">
    <property type="entry name" value="DUF4474"/>
    <property type="match status" value="1"/>
</dbReference>
<dbReference type="EMBL" id="UHJJ01000013">
    <property type="protein sequence ID" value="SUQ15475.1"/>
    <property type="molecule type" value="Genomic_DNA"/>
</dbReference>
<dbReference type="Proteomes" id="UP000254051">
    <property type="component" value="Unassembled WGS sequence"/>
</dbReference>
<keyword evidence="3" id="KW-1185">Reference proteome</keyword>
<gene>
    <name evidence="2" type="ORF">SAMN05216529_11320</name>
</gene>
<dbReference type="AlphaFoldDB" id="A0A315ZSC6"/>
<proteinExistence type="predicted"/>
<evidence type="ECO:0000259" key="1">
    <source>
        <dbReference type="Pfam" id="PF14751"/>
    </source>
</evidence>
<name>A0A315ZSC6_9FIRM</name>
<accession>A0A315ZSC6</accession>
<sequence>MYIIIPGLIVLLVLFFLLLRRRRTYIRRKVYEMPYFEKCSLLSELARPFGFSYLFVQDVFAARTDAWQRKLGYGDFYDLAALSLNMVFDCEPVYFNYHGKTWLIKFWKGQYGIYTGAEAGIYCADSVVPPALRPQTIFHAVPQEEMLPIKLRLIDSDGTLFSIYKPHWWLAGFMTGVSNQPEDLNLEITITFPDEDMCHAFTAALDRLGYKNSELLVYSSTVQFYFTEPKSIPSVPWDSWVQSYVLWKSRIFCRLYLWITSPFDMTVDRMLYLYYFMPPIFRKMLRIRKFRRKRWGCS</sequence>